<dbReference type="AlphaFoldDB" id="A0A0L8L0U9"/>
<comment type="catalytic activity">
    <reaction evidence="1">
        <text>ATP + protein L-histidine = ADP + protein N-phospho-L-histidine.</text>
        <dbReference type="EC" id="2.7.13.3"/>
    </reaction>
</comment>
<feature type="transmembrane region" description="Helical" evidence="9">
    <location>
        <begin position="96"/>
        <end position="115"/>
    </location>
</feature>
<evidence type="ECO:0000256" key="4">
    <source>
        <dbReference type="ARBA" id="ARBA00022679"/>
    </source>
</evidence>
<keyword evidence="8" id="KW-0902">Two-component regulatory system</keyword>
<feature type="transmembrane region" description="Helical" evidence="9">
    <location>
        <begin position="20"/>
        <end position="37"/>
    </location>
</feature>
<dbReference type="Proteomes" id="UP000037251">
    <property type="component" value="Unassembled WGS sequence"/>
</dbReference>
<dbReference type="PANTHER" id="PTHR24421">
    <property type="entry name" value="NITRATE/NITRITE SENSOR PROTEIN NARX-RELATED"/>
    <property type="match status" value="1"/>
</dbReference>
<gene>
    <name evidence="12" type="ORF">ADK37_29865</name>
</gene>
<dbReference type="GO" id="GO:0000155">
    <property type="term" value="F:phosphorelay sensor kinase activity"/>
    <property type="evidence" value="ECO:0007669"/>
    <property type="project" value="InterPro"/>
</dbReference>
<keyword evidence="5" id="KW-0547">Nucleotide-binding</keyword>
<dbReference type="PATRIC" id="fig|67356.5.peg.6388"/>
<evidence type="ECO:0000313" key="12">
    <source>
        <dbReference type="EMBL" id="KOG31807.1"/>
    </source>
</evidence>
<keyword evidence="4" id="KW-0808">Transferase</keyword>
<protein>
    <recommendedName>
        <fullName evidence="2">histidine kinase</fullName>
        <ecNumber evidence="2">2.7.13.3</ecNumber>
    </recommendedName>
</protein>
<dbReference type="eggNOG" id="COG4585">
    <property type="taxonomic scope" value="Bacteria"/>
</dbReference>
<keyword evidence="9" id="KW-1133">Transmembrane helix</keyword>
<evidence type="ECO:0000313" key="13">
    <source>
        <dbReference type="Proteomes" id="UP000037251"/>
    </source>
</evidence>
<proteinExistence type="predicted"/>
<organism evidence="12 13">
    <name type="scientific">Streptomyces resistomycificus</name>
    <dbReference type="NCBI Taxonomy" id="67356"/>
    <lineage>
        <taxon>Bacteria</taxon>
        <taxon>Bacillati</taxon>
        <taxon>Actinomycetota</taxon>
        <taxon>Actinomycetes</taxon>
        <taxon>Kitasatosporales</taxon>
        <taxon>Streptomycetaceae</taxon>
        <taxon>Streptomyces</taxon>
        <taxon>Streptomyces aurantiacus group</taxon>
    </lineage>
</organism>
<evidence type="ECO:0000256" key="6">
    <source>
        <dbReference type="ARBA" id="ARBA00022777"/>
    </source>
</evidence>
<dbReference type="PANTHER" id="PTHR24421:SF10">
    <property type="entry name" value="NITRATE_NITRITE SENSOR PROTEIN NARQ"/>
    <property type="match status" value="1"/>
</dbReference>
<sequence length="377" mass="39845">MLGLLDVFANGTPDYRWTSLLPMVSGPLACMALLWPARRPSVQVRAVLVAGGSLVLTAVIATWAGPDIATTFGALESVALLVLLSRAVWAVQGPRTAAAVSAALSVAAIVIPLRLLPADIQSDSQNAPDGSLLMALGAGLALAWGLRKRLLEERRARDIAAVRQRERLELAHDLHDFVAHHVTGIIVQANAALALQHTAPEQVRPLLQNITRSGSEALDSMRRLVRVMREDDHAGVRPGEVWAELARLVSAFSGDEEDAQLHVAAAAREVRLAPEVETSVHRVVQEALTNVRRHAPGAAVTVRVDVDGHRLRVEAYNTAPAAPHSGPVGGRGGFGLVGLRERVEAVEGTLTAAPTDDGGWRVTAAFPVLAAVAGSPV</sequence>
<dbReference type="InterPro" id="IPR050482">
    <property type="entry name" value="Sensor_HK_TwoCompSys"/>
</dbReference>
<evidence type="ECO:0000259" key="10">
    <source>
        <dbReference type="Pfam" id="PF02518"/>
    </source>
</evidence>
<comment type="caution">
    <text evidence="12">The sequence shown here is derived from an EMBL/GenBank/DDBJ whole genome shotgun (WGS) entry which is preliminary data.</text>
</comment>
<dbReference type="InterPro" id="IPR011712">
    <property type="entry name" value="Sig_transdc_His_kin_sub3_dim/P"/>
</dbReference>
<keyword evidence="3" id="KW-0597">Phosphoprotein</keyword>
<dbReference type="STRING" id="67356.AQJ84_22820"/>
<dbReference type="EC" id="2.7.13.3" evidence="2"/>
<dbReference type="SUPFAM" id="SSF55874">
    <property type="entry name" value="ATPase domain of HSP90 chaperone/DNA topoisomerase II/histidine kinase"/>
    <property type="match status" value="1"/>
</dbReference>
<feature type="transmembrane region" description="Helical" evidence="9">
    <location>
        <begin position="70"/>
        <end position="89"/>
    </location>
</feature>
<keyword evidence="7" id="KW-0067">ATP-binding</keyword>
<feature type="domain" description="Histidine kinase/HSP90-like ATPase" evidence="10">
    <location>
        <begin position="277"/>
        <end position="368"/>
    </location>
</feature>
<dbReference type="GO" id="GO:0046983">
    <property type="term" value="F:protein dimerization activity"/>
    <property type="evidence" value="ECO:0007669"/>
    <property type="project" value="InterPro"/>
</dbReference>
<evidence type="ECO:0000256" key="7">
    <source>
        <dbReference type="ARBA" id="ARBA00022840"/>
    </source>
</evidence>
<dbReference type="Pfam" id="PF07730">
    <property type="entry name" value="HisKA_3"/>
    <property type="match status" value="1"/>
</dbReference>
<keyword evidence="9" id="KW-0472">Membrane</keyword>
<dbReference type="Gene3D" id="1.20.5.1930">
    <property type="match status" value="1"/>
</dbReference>
<evidence type="ECO:0000256" key="3">
    <source>
        <dbReference type="ARBA" id="ARBA00022553"/>
    </source>
</evidence>
<dbReference type="Gene3D" id="3.30.565.10">
    <property type="entry name" value="Histidine kinase-like ATPase, C-terminal domain"/>
    <property type="match status" value="1"/>
</dbReference>
<keyword evidence="13" id="KW-1185">Reference proteome</keyword>
<evidence type="ECO:0000256" key="8">
    <source>
        <dbReference type="ARBA" id="ARBA00023012"/>
    </source>
</evidence>
<evidence type="ECO:0000259" key="11">
    <source>
        <dbReference type="Pfam" id="PF07730"/>
    </source>
</evidence>
<reference evidence="13" key="1">
    <citation type="submission" date="2015-07" db="EMBL/GenBank/DDBJ databases">
        <authorList>
            <person name="Ju K.-S."/>
            <person name="Doroghazi J.R."/>
            <person name="Metcalf W.W."/>
        </authorList>
    </citation>
    <scope>NUCLEOTIDE SEQUENCE [LARGE SCALE GENOMIC DNA]</scope>
    <source>
        <strain evidence="13">NRRL 2290</strain>
    </source>
</reference>
<dbReference type="InterPro" id="IPR003594">
    <property type="entry name" value="HATPase_dom"/>
</dbReference>
<dbReference type="CDD" id="cd16917">
    <property type="entry name" value="HATPase_UhpB-NarQ-NarX-like"/>
    <property type="match status" value="1"/>
</dbReference>
<feature type="domain" description="Signal transduction histidine kinase subgroup 3 dimerisation and phosphoacceptor" evidence="11">
    <location>
        <begin position="166"/>
        <end position="232"/>
    </location>
</feature>
<evidence type="ECO:0000256" key="5">
    <source>
        <dbReference type="ARBA" id="ARBA00022741"/>
    </source>
</evidence>
<keyword evidence="9" id="KW-0812">Transmembrane</keyword>
<evidence type="ECO:0000256" key="2">
    <source>
        <dbReference type="ARBA" id="ARBA00012438"/>
    </source>
</evidence>
<keyword evidence="6 12" id="KW-0418">Kinase</keyword>
<evidence type="ECO:0000256" key="1">
    <source>
        <dbReference type="ARBA" id="ARBA00000085"/>
    </source>
</evidence>
<accession>A0A0L8L0U9</accession>
<dbReference type="GO" id="GO:0005524">
    <property type="term" value="F:ATP binding"/>
    <property type="evidence" value="ECO:0007669"/>
    <property type="project" value="UniProtKB-KW"/>
</dbReference>
<feature type="transmembrane region" description="Helical" evidence="9">
    <location>
        <begin position="127"/>
        <end position="146"/>
    </location>
</feature>
<dbReference type="Pfam" id="PF02518">
    <property type="entry name" value="HATPase_c"/>
    <property type="match status" value="1"/>
</dbReference>
<name>A0A0L8L0U9_9ACTN</name>
<feature type="transmembrane region" description="Helical" evidence="9">
    <location>
        <begin position="44"/>
        <end position="64"/>
    </location>
</feature>
<dbReference type="EMBL" id="LGUS01000192">
    <property type="protein sequence ID" value="KOG31807.1"/>
    <property type="molecule type" value="Genomic_DNA"/>
</dbReference>
<evidence type="ECO:0000256" key="9">
    <source>
        <dbReference type="SAM" id="Phobius"/>
    </source>
</evidence>
<dbReference type="GO" id="GO:0016020">
    <property type="term" value="C:membrane"/>
    <property type="evidence" value="ECO:0007669"/>
    <property type="project" value="InterPro"/>
</dbReference>
<dbReference type="InterPro" id="IPR036890">
    <property type="entry name" value="HATPase_C_sf"/>
</dbReference>